<comment type="caution">
    <text evidence="2">The sequence shown here is derived from an EMBL/GenBank/DDBJ whole genome shotgun (WGS) entry which is preliminary data.</text>
</comment>
<sequence>MSRHKEEAHDEQFEESTELSSSFLGQSDEVSLIPVEGEVTMMAVESANAGVSLWVGELLRELLHGVRPGLKRRQTAVSQHLVENQDGISHAGCCSDAVTDVQMLANSCLDGTLSTIEDQIVTQKRLQASESLELFPFPPSS</sequence>
<evidence type="ECO:0000313" key="2">
    <source>
        <dbReference type="EMBL" id="CAK7926592.1"/>
    </source>
</evidence>
<feature type="compositionally biased region" description="Basic and acidic residues" evidence="1">
    <location>
        <begin position="1"/>
        <end position="11"/>
    </location>
</feature>
<gene>
    <name evidence="2" type="ORF">PM001_LOCUS11742</name>
</gene>
<dbReference type="EMBL" id="CAKLBY020000101">
    <property type="protein sequence ID" value="CAK7926592.1"/>
    <property type="molecule type" value="Genomic_DNA"/>
</dbReference>
<dbReference type="Proteomes" id="UP001162060">
    <property type="component" value="Unassembled WGS sequence"/>
</dbReference>
<reference evidence="2" key="1">
    <citation type="submission" date="2024-01" db="EMBL/GenBank/DDBJ databases">
        <authorList>
            <person name="Webb A."/>
        </authorList>
    </citation>
    <scope>NUCLEOTIDE SEQUENCE</scope>
    <source>
        <strain evidence="2">Pm1</strain>
    </source>
</reference>
<protein>
    <submittedName>
        <fullName evidence="2">Uncharacterized protein</fullName>
    </submittedName>
</protein>
<evidence type="ECO:0000313" key="3">
    <source>
        <dbReference type="Proteomes" id="UP001162060"/>
    </source>
</evidence>
<feature type="region of interest" description="Disordered" evidence="1">
    <location>
        <begin position="1"/>
        <end position="22"/>
    </location>
</feature>
<organism evidence="2 3">
    <name type="scientific">Peronospora matthiolae</name>
    <dbReference type="NCBI Taxonomy" id="2874970"/>
    <lineage>
        <taxon>Eukaryota</taxon>
        <taxon>Sar</taxon>
        <taxon>Stramenopiles</taxon>
        <taxon>Oomycota</taxon>
        <taxon>Peronosporomycetes</taxon>
        <taxon>Peronosporales</taxon>
        <taxon>Peronosporaceae</taxon>
        <taxon>Peronospora</taxon>
    </lineage>
</organism>
<proteinExistence type="predicted"/>
<name>A0AAV1TYJ8_9STRA</name>
<accession>A0AAV1TYJ8</accession>
<evidence type="ECO:0000256" key="1">
    <source>
        <dbReference type="SAM" id="MobiDB-lite"/>
    </source>
</evidence>
<dbReference type="AlphaFoldDB" id="A0AAV1TYJ8"/>